<dbReference type="PANTHER" id="PTHR34861:SF10">
    <property type="entry name" value="CYCLASE"/>
    <property type="match status" value="1"/>
</dbReference>
<accession>A0A2H1L3W7</accession>
<protein>
    <submittedName>
        <fullName evidence="1">Kynurenine formamidase</fullName>
    </submittedName>
</protein>
<dbReference type="Proteomes" id="UP000234462">
    <property type="component" value="Unassembled WGS sequence"/>
</dbReference>
<organism evidence="1 2">
    <name type="scientific">Brevibacterium jeotgali</name>
    <dbReference type="NCBI Taxonomy" id="1262550"/>
    <lineage>
        <taxon>Bacteria</taxon>
        <taxon>Bacillati</taxon>
        <taxon>Actinomycetota</taxon>
        <taxon>Actinomycetes</taxon>
        <taxon>Micrococcales</taxon>
        <taxon>Brevibacteriaceae</taxon>
        <taxon>Brevibacterium</taxon>
    </lineage>
</organism>
<dbReference type="GO" id="GO:0004061">
    <property type="term" value="F:arylformamidase activity"/>
    <property type="evidence" value="ECO:0007669"/>
    <property type="project" value="InterPro"/>
</dbReference>
<dbReference type="InterPro" id="IPR007325">
    <property type="entry name" value="KFase/CYL"/>
</dbReference>
<dbReference type="Pfam" id="PF04199">
    <property type="entry name" value="Cyclase"/>
    <property type="match status" value="1"/>
</dbReference>
<dbReference type="OrthoDB" id="7067800at2"/>
<keyword evidence="2" id="KW-1185">Reference proteome</keyword>
<dbReference type="GO" id="GO:0019441">
    <property type="term" value="P:L-tryptophan catabolic process to kynurenine"/>
    <property type="evidence" value="ECO:0007669"/>
    <property type="project" value="InterPro"/>
</dbReference>
<dbReference type="RefSeq" id="WP_101588552.1">
    <property type="nucleotide sequence ID" value="NZ_FXZM01000004.1"/>
</dbReference>
<sequence>MSDVPNLSDLLADAPKNWGRWGDDDEVGALNFLTNDQVLRGVRSIRDGNIHTLQRLIGDPKGDPVWPSRLPAEREMVIDESAWDSDDGPKVPGGLHYADDKLVAFLQGSTQYDALGHVWYGGQIWNGYDARTTIGGLDKASVEPIAQRGVVGRGVLIDMARHFGVEAVEARRTFNHTDLLAAAESQGVTLEKHDILLIRTNHLQLFFEQSDTFYEDFCEPGLQYSPELVQWFHEVEIPNLVTDTIANEVTTDPDTGVALTLHNALMRNLGIALTELCDLEDLAAACAEDGRWDFLYVAAPLKIHRATGSPVNPVVIR</sequence>
<dbReference type="EMBL" id="FXZM01000004">
    <property type="protein sequence ID" value="SMY11598.1"/>
    <property type="molecule type" value="Genomic_DNA"/>
</dbReference>
<dbReference type="InterPro" id="IPR037175">
    <property type="entry name" value="KFase_sf"/>
</dbReference>
<proteinExistence type="predicted"/>
<gene>
    <name evidence="1" type="ORF">BJEO58_01183</name>
</gene>
<dbReference type="AlphaFoldDB" id="A0A2H1L3W7"/>
<evidence type="ECO:0000313" key="1">
    <source>
        <dbReference type="EMBL" id="SMY11598.1"/>
    </source>
</evidence>
<dbReference type="PANTHER" id="PTHR34861">
    <property type="match status" value="1"/>
</dbReference>
<dbReference type="SUPFAM" id="SSF102198">
    <property type="entry name" value="Putative cyclase"/>
    <property type="match status" value="1"/>
</dbReference>
<name>A0A2H1L3W7_9MICO</name>
<evidence type="ECO:0000313" key="2">
    <source>
        <dbReference type="Proteomes" id="UP000234462"/>
    </source>
</evidence>
<reference evidence="2" key="1">
    <citation type="submission" date="2017-03" db="EMBL/GenBank/DDBJ databases">
        <authorList>
            <person name="Monnet C."/>
        </authorList>
    </citation>
    <scope>NUCLEOTIDE SEQUENCE [LARGE SCALE GENOMIC DNA]</scope>
    <source>
        <strain evidence="2">SJ5-8</strain>
    </source>
</reference>
<dbReference type="Gene3D" id="3.50.30.50">
    <property type="entry name" value="Putative cyclase"/>
    <property type="match status" value="1"/>
</dbReference>